<dbReference type="AlphaFoldDB" id="A0A369B146"/>
<evidence type="ECO:0000259" key="2">
    <source>
        <dbReference type="Pfam" id="PF12704"/>
    </source>
</evidence>
<feature type="domain" description="MacB-like periplasmic core" evidence="2">
    <location>
        <begin position="61"/>
        <end position="205"/>
    </location>
</feature>
<dbReference type="RefSeq" id="WP_114298316.1">
    <property type="nucleotide sequence ID" value="NZ_QPJT01000015.1"/>
</dbReference>
<feature type="transmembrane region" description="Helical" evidence="1">
    <location>
        <begin position="404"/>
        <end position="424"/>
    </location>
</feature>
<gene>
    <name evidence="3" type="ORF">DFR58_11511</name>
</gene>
<keyword evidence="1" id="KW-0472">Membrane</keyword>
<keyword evidence="1" id="KW-0812">Transmembrane</keyword>
<accession>A0A369B146</accession>
<dbReference type="InterPro" id="IPR025857">
    <property type="entry name" value="MacB_PCD"/>
</dbReference>
<feature type="transmembrane region" description="Helical" evidence="1">
    <location>
        <begin position="372"/>
        <end position="392"/>
    </location>
</feature>
<evidence type="ECO:0000313" key="3">
    <source>
        <dbReference type="EMBL" id="RCX14288.1"/>
    </source>
</evidence>
<keyword evidence="1" id="KW-1133">Transmembrane helix</keyword>
<feature type="transmembrane region" description="Helical" evidence="1">
    <location>
        <begin position="253"/>
        <end position="280"/>
    </location>
</feature>
<protein>
    <submittedName>
        <fullName evidence="3">MacB-like protein</fullName>
    </submittedName>
</protein>
<comment type="caution">
    <text evidence="3">The sequence shown here is derived from an EMBL/GenBank/DDBJ whole genome shotgun (WGS) entry which is preliminary data.</text>
</comment>
<dbReference type="Pfam" id="PF12704">
    <property type="entry name" value="MacB_PCD"/>
    <property type="match status" value="1"/>
</dbReference>
<feature type="transmembrane region" description="Helical" evidence="1">
    <location>
        <begin position="300"/>
        <end position="322"/>
    </location>
</feature>
<feature type="transmembrane region" description="Helical" evidence="1">
    <location>
        <begin position="430"/>
        <end position="450"/>
    </location>
</feature>
<feature type="transmembrane region" description="Helical" evidence="1">
    <location>
        <begin position="12"/>
        <end position="32"/>
    </location>
</feature>
<reference evidence="3 4" key="1">
    <citation type="submission" date="2018-07" db="EMBL/GenBank/DDBJ databases">
        <title>Genomic Encyclopedia of Type Strains, Phase IV (KMG-IV): sequencing the most valuable type-strain genomes for metagenomic binning, comparative biology and taxonomic classification.</title>
        <authorList>
            <person name="Goeker M."/>
        </authorList>
    </citation>
    <scope>NUCLEOTIDE SEQUENCE [LARGE SCALE GENOMIC DNA]</scope>
    <source>
        <strain evidence="3 4">DSM 27016</strain>
    </source>
</reference>
<proteinExistence type="predicted"/>
<dbReference type="Proteomes" id="UP000253034">
    <property type="component" value="Unassembled WGS sequence"/>
</dbReference>
<keyword evidence="4" id="KW-1185">Reference proteome</keyword>
<dbReference type="OrthoDB" id="2505986at2"/>
<dbReference type="EMBL" id="QPJT01000015">
    <property type="protein sequence ID" value="RCX14288.1"/>
    <property type="molecule type" value="Genomic_DNA"/>
</dbReference>
<evidence type="ECO:0000256" key="1">
    <source>
        <dbReference type="SAM" id="Phobius"/>
    </source>
</evidence>
<organism evidence="3 4">
    <name type="scientific">Anaerobacterium chartisolvens</name>
    <dbReference type="NCBI Taxonomy" id="1297424"/>
    <lineage>
        <taxon>Bacteria</taxon>
        <taxon>Bacillati</taxon>
        <taxon>Bacillota</taxon>
        <taxon>Clostridia</taxon>
        <taxon>Eubacteriales</taxon>
        <taxon>Oscillospiraceae</taxon>
        <taxon>Anaerobacterium</taxon>
    </lineage>
</organism>
<evidence type="ECO:0000313" key="4">
    <source>
        <dbReference type="Proteomes" id="UP000253034"/>
    </source>
</evidence>
<name>A0A369B146_9FIRM</name>
<sequence>MSTGKAGRYASIRLAFMLSCMFFLVISMHNIASGFRGISKNNYTERIEINIKNKFIEQQNLMDYGDMLVLKRYFSSGKVSYMNEIDASAGYRAALLPVKVVLAGEDLELFSGTEMIRGAFLGRAQHRYGRKAAIISEKLAEKLFTTYNVIGNDIMIGEEKYKITGVYRSSHSLLSFMSSDGAERIYVPFESMPESNSLGIDTVFIKDKSLEQHFKESKTLNILREKTGADLTAYRITDFYAGCAFLEQPLRVFVFFIAMLVIFMLTVYFIRCVIFFSDYLKGCMKNKYFFEMLIMEKARIALFLAALSAIPALMGLVLWLAAFELMIPYQYIPYDNIFDLGFYLEKLIQHVHSSNQLQGYIPTLLEMHSKNAALIINLLSVFLAAVFILTVFEIRMYKSCIKFPAGLLPLLLSCAASVAVSFLVCMACGLKYSLPVKSLAVVMAFLLFALKHDKGFNFKALLKLTAPV</sequence>